<evidence type="ECO:0000256" key="3">
    <source>
        <dbReference type="ARBA" id="ARBA00022692"/>
    </source>
</evidence>
<organism evidence="7 8">
    <name type="scientific">Paragemmobacter aquarius</name>
    <dbReference type="NCBI Taxonomy" id="2169400"/>
    <lineage>
        <taxon>Bacteria</taxon>
        <taxon>Pseudomonadati</taxon>
        <taxon>Pseudomonadota</taxon>
        <taxon>Alphaproteobacteria</taxon>
        <taxon>Rhodobacterales</taxon>
        <taxon>Paracoccaceae</taxon>
        <taxon>Paragemmobacter</taxon>
    </lineage>
</organism>
<keyword evidence="3 6" id="KW-0812">Transmembrane</keyword>
<dbReference type="CDD" id="cd16914">
    <property type="entry name" value="EcfT"/>
    <property type="match status" value="1"/>
</dbReference>
<sequence>MLTLTSPVETALHRLPAGPKLLALCAVTVLLFRLDHPLPLAASLAALAAFHLTQGRAFAAHALRLIGPLWPFVLVVGLWHLWLQDMAAGTTILLRLITAVAAANLVTMTTRLSDMIAALETLASPLGRLGLNPRTLSLAVALVIRFFPVLTDRTSQLAEAFRARSPRRPGHRILVPAALAALDDADHVAEALRARGGTG</sequence>
<comment type="subcellular location">
    <subcellularLocation>
        <location evidence="1">Membrane</location>
        <topology evidence="1">Multi-pass membrane protein</topology>
    </subcellularLocation>
</comment>
<feature type="transmembrane region" description="Helical" evidence="6">
    <location>
        <begin position="62"/>
        <end position="82"/>
    </location>
</feature>
<gene>
    <name evidence="7" type="ORF">HYN69_11865</name>
</gene>
<dbReference type="EMBL" id="CP028918">
    <property type="protein sequence ID" value="AWB49106.1"/>
    <property type="molecule type" value="Genomic_DNA"/>
</dbReference>
<proteinExistence type="inferred from homology"/>
<dbReference type="Proteomes" id="UP000244496">
    <property type="component" value="Chromosome"/>
</dbReference>
<dbReference type="OrthoDB" id="5868344at2"/>
<evidence type="ECO:0000256" key="5">
    <source>
        <dbReference type="ARBA" id="ARBA00023136"/>
    </source>
</evidence>
<dbReference type="KEGG" id="geh:HYN69_11865"/>
<dbReference type="PANTHER" id="PTHR33514:SF13">
    <property type="entry name" value="PROTEIN ABCI12, CHLOROPLASTIC"/>
    <property type="match status" value="1"/>
</dbReference>
<evidence type="ECO:0000313" key="8">
    <source>
        <dbReference type="Proteomes" id="UP000244496"/>
    </source>
</evidence>
<keyword evidence="5 6" id="KW-0472">Membrane</keyword>
<evidence type="ECO:0000256" key="4">
    <source>
        <dbReference type="ARBA" id="ARBA00022989"/>
    </source>
</evidence>
<evidence type="ECO:0000256" key="6">
    <source>
        <dbReference type="SAM" id="Phobius"/>
    </source>
</evidence>
<accession>A0A2S0UMS0</accession>
<dbReference type="PANTHER" id="PTHR33514">
    <property type="entry name" value="PROTEIN ABCI12, CHLOROPLASTIC"/>
    <property type="match status" value="1"/>
</dbReference>
<evidence type="ECO:0000256" key="2">
    <source>
        <dbReference type="ARBA" id="ARBA00008564"/>
    </source>
</evidence>
<evidence type="ECO:0000256" key="1">
    <source>
        <dbReference type="ARBA" id="ARBA00004141"/>
    </source>
</evidence>
<name>A0A2S0UMS0_9RHOB</name>
<dbReference type="AlphaFoldDB" id="A0A2S0UMS0"/>
<protein>
    <submittedName>
        <fullName evidence="7">ABC transporter permease</fullName>
    </submittedName>
</protein>
<dbReference type="InterPro" id="IPR003339">
    <property type="entry name" value="ABC/ECF_trnsptr_transmembrane"/>
</dbReference>
<dbReference type="RefSeq" id="WP_108435923.1">
    <property type="nucleotide sequence ID" value="NZ_CP028918.1"/>
</dbReference>
<comment type="similarity">
    <text evidence="2">Belongs to the CbiQ family.</text>
</comment>
<keyword evidence="8" id="KW-1185">Reference proteome</keyword>
<feature type="transmembrane region" description="Helical" evidence="6">
    <location>
        <begin position="88"/>
        <end position="106"/>
    </location>
</feature>
<dbReference type="Pfam" id="PF02361">
    <property type="entry name" value="CbiQ"/>
    <property type="match status" value="1"/>
</dbReference>
<keyword evidence="4 6" id="KW-1133">Transmembrane helix</keyword>
<evidence type="ECO:0000313" key="7">
    <source>
        <dbReference type="EMBL" id="AWB49106.1"/>
    </source>
</evidence>
<dbReference type="GO" id="GO:0005886">
    <property type="term" value="C:plasma membrane"/>
    <property type="evidence" value="ECO:0007669"/>
    <property type="project" value="TreeGrafter"/>
</dbReference>
<reference evidence="7 8" key="1">
    <citation type="submission" date="2018-04" db="EMBL/GenBank/DDBJ databases">
        <title>Genome sequencing of Gemmobacter.</title>
        <authorList>
            <person name="Yi H."/>
            <person name="Baek M.-G."/>
        </authorList>
    </citation>
    <scope>NUCLEOTIDE SEQUENCE [LARGE SCALE GENOMIC DNA]</scope>
    <source>
        <strain evidence="7 8">HYN0069</strain>
    </source>
</reference>